<evidence type="ECO:0000259" key="2">
    <source>
        <dbReference type="Pfam" id="PF07589"/>
    </source>
</evidence>
<keyword evidence="4" id="KW-1185">Reference proteome</keyword>
<feature type="signal peptide" evidence="1">
    <location>
        <begin position="1"/>
        <end position="24"/>
    </location>
</feature>
<proteinExistence type="predicted"/>
<dbReference type="Pfam" id="PF07589">
    <property type="entry name" value="PEP-CTERM"/>
    <property type="match status" value="1"/>
</dbReference>
<dbReference type="EMBL" id="FRCX01000004">
    <property type="protein sequence ID" value="SHN04296.1"/>
    <property type="molecule type" value="Genomic_DNA"/>
</dbReference>
<keyword evidence="1" id="KW-0732">Signal</keyword>
<dbReference type="OrthoDB" id="8778811at2"/>
<dbReference type="AlphaFoldDB" id="A0A1M7NK74"/>
<organism evidence="3 4">
    <name type="scientific">Duganella sacchari</name>
    <dbReference type="NCBI Taxonomy" id="551987"/>
    <lineage>
        <taxon>Bacteria</taxon>
        <taxon>Pseudomonadati</taxon>
        <taxon>Pseudomonadota</taxon>
        <taxon>Betaproteobacteria</taxon>
        <taxon>Burkholderiales</taxon>
        <taxon>Oxalobacteraceae</taxon>
        <taxon>Telluria group</taxon>
        <taxon>Duganella</taxon>
    </lineage>
</organism>
<name>A0A1M7NK74_9BURK</name>
<feature type="chain" id="PRO_5012839377" evidence="1">
    <location>
        <begin position="25"/>
        <end position="227"/>
    </location>
</feature>
<evidence type="ECO:0000313" key="3">
    <source>
        <dbReference type="EMBL" id="SHN04296.1"/>
    </source>
</evidence>
<dbReference type="InterPro" id="IPR013424">
    <property type="entry name" value="Ice-binding_C"/>
</dbReference>
<accession>A0A1M7NK74</accession>
<dbReference type="Proteomes" id="UP000184339">
    <property type="component" value="Unassembled WGS sequence"/>
</dbReference>
<dbReference type="Gene3D" id="2.60.120.1190">
    <property type="match status" value="1"/>
</dbReference>
<evidence type="ECO:0000313" key="4">
    <source>
        <dbReference type="Proteomes" id="UP000184339"/>
    </source>
</evidence>
<feature type="domain" description="Ice-binding protein C-terminal" evidence="2">
    <location>
        <begin position="182"/>
        <end position="205"/>
    </location>
</feature>
<reference evidence="4" key="1">
    <citation type="submission" date="2016-11" db="EMBL/GenBank/DDBJ databases">
        <authorList>
            <person name="Varghese N."/>
            <person name="Submissions S."/>
        </authorList>
    </citation>
    <scope>NUCLEOTIDE SEQUENCE [LARGE SCALE GENOMIC DNA]</scope>
    <source>
        <strain evidence="4">Sac-22</strain>
    </source>
</reference>
<dbReference type="RefSeq" id="WP_072783742.1">
    <property type="nucleotide sequence ID" value="NZ_FRCX01000004.1"/>
</dbReference>
<sequence>MGKLQQLVLASAFATMAHLTPAHAAAPSYTFDQATSCGSWCYHDPNLTKLTDGVVGNRGWAYNAGTEWDGWVGVPNVNITFQFAQAMNFSSVSVGSTQDSLGDVVLPSFDLWAYQGGNWILKGTITNPASSANDSSPYDSGPHPVFTFSGLNVTTDQLRITATPGVQGTWIFVDEVSFNAAPVPEPATWAMLLAGLGLLVWARRKASDGKPVAYPNRHKAVTIGLFG</sequence>
<dbReference type="NCBIfam" id="TIGR02595">
    <property type="entry name" value="PEP_CTERM"/>
    <property type="match status" value="1"/>
</dbReference>
<dbReference type="STRING" id="551987.SAMN05192549_10423"/>
<gene>
    <name evidence="3" type="ORF">SAMN05192549_10423</name>
</gene>
<evidence type="ECO:0000256" key="1">
    <source>
        <dbReference type="SAM" id="SignalP"/>
    </source>
</evidence>
<protein>
    <submittedName>
        <fullName evidence="3">PEP-CTERM protein-sorting domain-containing protein</fullName>
    </submittedName>
</protein>